<protein>
    <submittedName>
        <fullName evidence="2">Uncharacterized protein</fullName>
    </submittedName>
</protein>
<dbReference type="Proteomes" id="UP001595075">
    <property type="component" value="Unassembled WGS sequence"/>
</dbReference>
<comment type="caution">
    <text evidence="2">The sequence shown here is derived from an EMBL/GenBank/DDBJ whole genome shotgun (WGS) entry which is preliminary data.</text>
</comment>
<organism evidence="2 3">
    <name type="scientific">Oculimacula yallundae</name>
    <dbReference type="NCBI Taxonomy" id="86028"/>
    <lineage>
        <taxon>Eukaryota</taxon>
        <taxon>Fungi</taxon>
        <taxon>Dikarya</taxon>
        <taxon>Ascomycota</taxon>
        <taxon>Pezizomycotina</taxon>
        <taxon>Leotiomycetes</taxon>
        <taxon>Helotiales</taxon>
        <taxon>Ploettnerulaceae</taxon>
        <taxon>Oculimacula</taxon>
    </lineage>
</organism>
<evidence type="ECO:0000256" key="1">
    <source>
        <dbReference type="SAM" id="MobiDB-lite"/>
    </source>
</evidence>
<evidence type="ECO:0000313" key="3">
    <source>
        <dbReference type="Proteomes" id="UP001595075"/>
    </source>
</evidence>
<accession>A0ABR4CQI9</accession>
<feature type="compositionally biased region" description="Polar residues" evidence="1">
    <location>
        <begin position="435"/>
        <end position="444"/>
    </location>
</feature>
<gene>
    <name evidence="2" type="ORF">VTL71DRAFT_11564</name>
</gene>
<keyword evidence="3" id="KW-1185">Reference proteome</keyword>
<proteinExistence type="predicted"/>
<feature type="compositionally biased region" description="Polar residues" evidence="1">
    <location>
        <begin position="409"/>
        <end position="425"/>
    </location>
</feature>
<sequence>MDPIPIVDVRSGIDSIVREFSDALDLFQRWRKSRAGRKGVGQEECETSLEDGKTKIEGKFNKCLNLHGRRFDRGDNICRDRLRDHRAKFHTDILEVLARAVAGKLSKAEKIDPLELMKAIESTRKATIAAMDELSERIANGTSAPSTWTDPGDVLPPMPLPPMRVPQAPGTNSIPGQVPITSSLFNRGDGSSNPMLLPHQTYQPSPPGPPLPGSAYLDSFGRPIAPIPQRPYIQPPSQWTVPDFGNSQAMTSVRPSTWTLLDFSNSQALTKIGPSTSAMANAAMSWAKDMFPPKPVRQYYDDIAPSKPTPAVVPTFVCNVEPEDILKDMERAVQELRAAAEYDQNQRLREHTHSAPPHQDTLKKILFGDDEDDDDDRTNPSYFLHSEETPVPDDYASQTYLKPGLQVARPSSAQAQRRIRSQPNFSKVVPKIRRNASNPETHIR</sequence>
<name>A0ABR4CQI9_9HELO</name>
<dbReference type="EMBL" id="JAZHXI010000004">
    <property type="protein sequence ID" value="KAL2072221.1"/>
    <property type="molecule type" value="Genomic_DNA"/>
</dbReference>
<reference evidence="2 3" key="1">
    <citation type="journal article" date="2024" name="Commun. Biol.">
        <title>Comparative genomic analysis of thermophilic fungi reveals convergent evolutionary adaptations and gene losses.</title>
        <authorList>
            <person name="Steindorff A.S."/>
            <person name="Aguilar-Pontes M.V."/>
            <person name="Robinson A.J."/>
            <person name="Andreopoulos B."/>
            <person name="LaButti K."/>
            <person name="Kuo A."/>
            <person name="Mondo S."/>
            <person name="Riley R."/>
            <person name="Otillar R."/>
            <person name="Haridas S."/>
            <person name="Lipzen A."/>
            <person name="Grimwood J."/>
            <person name="Schmutz J."/>
            <person name="Clum A."/>
            <person name="Reid I.D."/>
            <person name="Moisan M.C."/>
            <person name="Butler G."/>
            <person name="Nguyen T.T.M."/>
            <person name="Dewar K."/>
            <person name="Conant G."/>
            <person name="Drula E."/>
            <person name="Henrissat B."/>
            <person name="Hansel C."/>
            <person name="Singer S."/>
            <person name="Hutchinson M.I."/>
            <person name="de Vries R.P."/>
            <person name="Natvig D.O."/>
            <person name="Powell A.J."/>
            <person name="Tsang A."/>
            <person name="Grigoriev I.V."/>
        </authorList>
    </citation>
    <scope>NUCLEOTIDE SEQUENCE [LARGE SCALE GENOMIC DNA]</scope>
    <source>
        <strain evidence="2 3">CBS 494.80</strain>
    </source>
</reference>
<feature type="region of interest" description="Disordered" evidence="1">
    <location>
        <begin position="367"/>
        <end position="444"/>
    </location>
</feature>
<evidence type="ECO:0000313" key="2">
    <source>
        <dbReference type="EMBL" id="KAL2072221.1"/>
    </source>
</evidence>